<feature type="transmembrane region" description="Helical" evidence="1">
    <location>
        <begin position="36"/>
        <end position="55"/>
    </location>
</feature>
<organism evidence="2 3">
    <name type="scientific">Nissabacter archeti</name>
    <dbReference type="NCBI Taxonomy" id="1917880"/>
    <lineage>
        <taxon>Bacteria</taxon>
        <taxon>Pseudomonadati</taxon>
        <taxon>Pseudomonadota</taxon>
        <taxon>Gammaproteobacteria</taxon>
        <taxon>Enterobacterales</taxon>
        <taxon>Yersiniaceae</taxon>
        <taxon>Nissabacter</taxon>
    </lineage>
</organism>
<comment type="caution">
    <text evidence="2">The sequence shown here is derived from an EMBL/GenBank/DDBJ whole genome shotgun (WGS) entry which is preliminary data.</text>
</comment>
<sequence length="93" mass="10274">MRYHPARHSAGAARGLCWALVNLLTRRFRGVNPMALVIWGGLIQPVPFFVLAWFIDGPDATSASLQHITLTSVLSIIYPTVLCFGLLSRLLAR</sequence>
<keyword evidence="3" id="KW-1185">Reference proteome</keyword>
<evidence type="ECO:0000313" key="3">
    <source>
        <dbReference type="Proteomes" id="UP000680634"/>
    </source>
</evidence>
<evidence type="ECO:0000313" key="2">
    <source>
        <dbReference type="EMBL" id="MBS0970841.1"/>
    </source>
</evidence>
<protein>
    <submittedName>
        <fullName evidence="2">Uncharacterized protein</fullName>
    </submittedName>
</protein>
<dbReference type="RefSeq" id="WP_212589549.1">
    <property type="nucleotide sequence ID" value="NZ_JAERKB010000013.1"/>
</dbReference>
<reference evidence="2 3" key="1">
    <citation type="submission" date="2020-12" db="EMBL/GenBank/DDBJ databases">
        <authorList>
            <person name="Mcmullen J.G."/>
        </authorList>
    </citation>
    <scope>NUCLEOTIDE SEQUENCE [LARGE SCALE GENOMIC DNA]</scope>
    <source>
        <strain evidence="2 3">JGM97</strain>
    </source>
</reference>
<gene>
    <name evidence="2" type="ORF">JK232_18305</name>
</gene>
<accession>A0ABS5JLK5</accession>
<keyword evidence="1" id="KW-0812">Transmembrane</keyword>
<name>A0ABS5JLK5_9GAMM</name>
<keyword evidence="1" id="KW-1133">Transmembrane helix</keyword>
<dbReference type="Proteomes" id="UP000680634">
    <property type="component" value="Unassembled WGS sequence"/>
</dbReference>
<keyword evidence="1" id="KW-0472">Membrane</keyword>
<proteinExistence type="predicted"/>
<dbReference type="EMBL" id="JAERKB010000013">
    <property type="protein sequence ID" value="MBS0970841.1"/>
    <property type="molecule type" value="Genomic_DNA"/>
</dbReference>
<reference evidence="3" key="2">
    <citation type="submission" date="2023-07" db="EMBL/GenBank/DDBJ databases">
        <title>Genome-inferred correspondence between phylogeny and metabolic traits in the wild Drosophila gut microbiome.</title>
        <authorList>
            <person name="Bueno E."/>
            <person name="Blow F."/>
            <person name="Douglas A.E."/>
        </authorList>
    </citation>
    <scope>NUCLEOTIDE SEQUENCE [LARGE SCALE GENOMIC DNA]</scope>
    <source>
        <strain evidence="3">JGM97</strain>
    </source>
</reference>
<feature type="transmembrane region" description="Helical" evidence="1">
    <location>
        <begin position="67"/>
        <end position="87"/>
    </location>
</feature>
<evidence type="ECO:0000256" key="1">
    <source>
        <dbReference type="SAM" id="Phobius"/>
    </source>
</evidence>